<reference evidence="1 2" key="1">
    <citation type="journal article" date="2023" name="Arcadia Sci">
        <title>De novo assembly of a long-read Amblyomma americanum tick genome.</title>
        <authorList>
            <person name="Chou S."/>
            <person name="Poskanzer K.E."/>
            <person name="Rollins M."/>
            <person name="Thuy-Boun P.S."/>
        </authorList>
    </citation>
    <scope>NUCLEOTIDE SEQUENCE [LARGE SCALE GENOMIC DNA]</scope>
    <source>
        <strain evidence="1">F_SG_1</strain>
        <tissue evidence="1">Salivary glands</tissue>
    </source>
</reference>
<dbReference type="AlphaFoldDB" id="A0AAQ4E0W9"/>
<dbReference type="Proteomes" id="UP001321473">
    <property type="component" value="Unassembled WGS sequence"/>
</dbReference>
<accession>A0AAQ4E0W9</accession>
<comment type="caution">
    <text evidence="1">The sequence shown here is derived from an EMBL/GenBank/DDBJ whole genome shotgun (WGS) entry which is preliminary data.</text>
</comment>
<gene>
    <name evidence="1" type="ORF">V5799_015175</name>
</gene>
<evidence type="ECO:0000313" key="1">
    <source>
        <dbReference type="EMBL" id="KAK8768359.1"/>
    </source>
</evidence>
<keyword evidence="2" id="KW-1185">Reference proteome</keyword>
<dbReference type="EMBL" id="JARKHS020024102">
    <property type="protein sequence ID" value="KAK8768359.1"/>
    <property type="molecule type" value="Genomic_DNA"/>
</dbReference>
<name>A0AAQ4E0W9_AMBAM</name>
<organism evidence="1 2">
    <name type="scientific">Amblyomma americanum</name>
    <name type="common">Lone star tick</name>
    <dbReference type="NCBI Taxonomy" id="6943"/>
    <lineage>
        <taxon>Eukaryota</taxon>
        <taxon>Metazoa</taxon>
        <taxon>Ecdysozoa</taxon>
        <taxon>Arthropoda</taxon>
        <taxon>Chelicerata</taxon>
        <taxon>Arachnida</taxon>
        <taxon>Acari</taxon>
        <taxon>Parasitiformes</taxon>
        <taxon>Ixodida</taxon>
        <taxon>Ixodoidea</taxon>
        <taxon>Ixodidae</taxon>
        <taxon>Amblyomminae</taxon>
        <taxon>Amblyomma</taxon>
    </lineage>
</organism>
<sequence length="74" mass="8194">MFHENEKIIGIPKDIQHLPVAHVLSLSLEAARAIHTGAVPPTSQCRFSTPTYTVVGILCDLLNDHVASDPWQRH</sequence>
<protein>
    <submittedName>
        <fullName evidence="1">Uncharacterized protein</fullName>
    </submittedName>
</protein>
<proteinExistence type="predicted"/>
<evidence type="ECO:0000313" key="2">
    <source>
        <dbReference type="Proteomes" id="UP001321473"/>
    </source>
</evidence>